<dbReference type="EMBL" id="MK281457">
    <property type="protein sequence ID" value="QAA12048.1"/>
    <property type="molecule type" value="Genomic_DNA"/>
</dbReference>
<dbReference type="GeneID" id="38948287"/>
<name>A0A3R5QMW4_9STRA</name>
<geneLocation type="plastid" evidence="2"/>
<keyword evidence="1" id="KW-0175">Coiled coil</keyword>
<reference evidence="2" key="1">
    <citation type="journal article" date="2019" name="Genome Biol. Evol.">
        <title>Plastid Genomes and Proteins Illuminate the Evolution of Eustigmatophyte Algae and Their Bacterial Endosymbionts.</title>
        <authorList>
            <person name="Sevcikova T."/>
            <person name="Yurchenko T."/>
            <person name="Fawley K.P."/>
            <person name="Amaral R."/>
            <person name="Strnad H."/>
            <person name="Santos L.M."/>
            <person name="Fawley M.W."/>
            <person name="Elias M."/>
        </authorList>
    </citation>
    <scope>NUCLEOTIDE SEQUENCE</scope>
    <source>
        <strain evidence="2">CAUP Q 401</strain>
    </source>
</reference>
<accession>A0A3R5QMW4</accession>
<evidence type="ECO:0000256" key="1">
    <source>
        <dbReference type="SAM" id="Coils"/>
    </source>
</evidence>
<evidence type="ECO:0000313" key="2">
    <source>
        <dbReference type="EMBL" id="QAA12048.1"/>
    </source>
</evidence>
<keyword evidence="2" id="KW-0934">Plastid</keyword>
<feature type="coiled-coil region" evidence="1">
    <location>
        <begin position="13"/>
        <end position="55"/>
    </location>
</feature>
<gene>
    <name evidence="2" type="primary">orf275</name>
</gene>
<proteinExistence type="predicted"/>
<sequence>MGHSEKLSTQIKINELVEVVKKLRQQIEIIEKKIYEMQDDKRKSLELDLTQLNELTSKIENIKHNKVKEMVQKSIKEWDLEKLQNVELDIPFRPEELRKFELKIEELEKNLENEEPDPCLIDPETGELSIFDNLEGDPVEGPQEKDFEKVSIRNLAKDPEEEDFKKTVRLDTNGTKELTYIQTLSVMETIQIVNTVKTMHTINAVEALTSISKKIRLLLKFMACRSISGLKSKFSIIKSYLLSTANNKFLIDTVKISVIILLLVILLSIDSDDEP</sequence>
<organism evidence="2">
    <name type="scientific">Pseudellipsoidion edaphicum</name>
    <dbReference type="NCBI Taxonomy" id="1431838"/>
    <lineage>
        <taxon>Eukaryota</taxon>
        <taxon>Sar</taxon>
        <taxon>Stramenopiles</taxon>
        <taxon>Ochrophyta</taxon>
        <taxon>Eustigmatophyceae</taxon>
        <taxon>Eustigmatales</taxon>
        <taxon>Neomonodaceae</taxon>
        <taxon>Pseudellipsoidion</taxon>
    </lineage>
</organism>
<protein>
    <submittedName>
        <fullName evidence="2">Uncharacterized protein</fullName>
    </submittedName>
</protein>
<dbReference type="AlphaFoldDB" id="A0A3R5QMW4"/>
<dbReference type="RefSeq" id="YP_009551120.1">
    <property type="nucleotide sequence ID" value="NC_040299.1"/>
</dbReference>